<name>A0A0M3QTE1_DROBS</name>
<dbReference type="Proteomes" id="UP000494163">
    <property type="component" value="Chromosome 2L"/>
</dbReference>
<evidence type="ECO:0000256" key="1">
    <source>
        <dbReference type="ARBA" id="ARBA00004613"/>
    </source>
</evidence>
<dbReference type="OMA" id="DSLPCTQ"/>
<dbReference type="OrthoDB" id="7901229at2759"/>
<dbReference type="SMART" id="SM01318">
    <property type="entry name" value="SVWC"/>
    <property type="match status" value="1"/>
</dbReference>
<feature type="non-terminal residue" evidence="4">
    <location>
        <position position="1"/>
    </location>
</feature>
<dbReference type="InterPro" id="IPR029277">
    <property type="entry name" value="SVWC_dom"/>
</dbReference>
<evidence type="ECO:0000256" key="2">
    <source>
        <dbReference type="ARBA" id="ARBA00022525"/>
    </source>
</evidence>
<evidence type="ECO:0000259" key="3">
    <source>
        <dbReference type="SMART" id="SM01318"/>
    </source>
</evidence>
<comment type="subcellular location">
    <subcellularLocation>
        <location evidence="1">Secreted</location>
    </subcellularLocation>
</comment>
<accession>A0A0M3QTE1</accession>
<dbReference type="AlphaFoldDB" id="A0A0M3QTE1"/>
<keyword evidence="5" id="KW-1185">Reference proteome</keyword>
<feature type="domain" description="Single" evidence="3">
    <location>
        <begin position="8"/>
        <end position="79"/>
    </location>
</feature>
<reference evidence="4 5" key="1">
    <citation type="submission" date="2015-08" db="EMBL/GenBank/DDBJ databases">
        <title>Ancestral chromatin configuration constrains chromatin evolution on differentiating sex chromosomes in Drosophila.</title>
        <authorList>
            <person name="Zhou Q."/>
            <person name="Bachtrog D."/>
        </authorList>
    </citation>
    <scope>NUCLEOTIDE SEQUENCE [LARGE SCALE GENOMIC DNA]</scope>
    <source>
        <tissue evidence="4">Whole larvae</tissue>
    </source>
</reference>
<organism evidence="4 5">
    <name type="scientific">Drosophila busckii</name>
    <name type="common">Fruit fly</name>
    <dbReference type="NCBI Taxonomy" id="30019"/>
    <lineage>
        <taxon>Eukaryota</taxon>
        <taxon>Metazoa</taxon>
        <taxon>Ecdysozoa</taxon>
        <taxon>Arthropoda</taxon>
        <taxon>Hexapoda</taxon>
        <taxon>Insecta</taxon>
        <taxon>Pterygota</taxon>
        <taxon>Neoptera</taxon>
        <taxon>Endopterygota</taxon>
        <taxon>Diptera</taxon>
        <taxon>Brachycera</taxon>
        <taxon>Muscomorpha</taxon>
        <taxon>Ephydroidea</taxon>
        <taxon>Drosophilidae</taxon>
        <taxon>Drosophila</taxon>
    </lineage>
</organism>
<protein>
    <submittedName>
        <fullName evidence="4">CG34178</fullName>
    </submittedName>
</protein>
<dbReference type="GO" id="GO:0005576">
    <property type="term" value="C:extracellular region"/>
    <property type="evidence" value="ECO:0007669"/>
    <property type="project" value="UniProtKB-SubCell"/>
</dbReference>
<keyword evidence="2" id="KW-0964">Secreted</keyword>
<evidence type="ECO:0000313" key="5">
    <source>
        <dbReference type="Proteomes" id="UP000494163"/>
    </source>
</evidence>
<gene>
    <name evidence="4" type="ORF">Dbus_chr2Lg838</name>
</gene>
<sequence>NAAYPGRCVIDMGASLALLRMGESIKLENLPCTMIFCMGEGYGLLRTCDHKPPPDDCQYADYIYWNEEYPKCCKRRISC</sequence>
<dbReference type="Pfam" id="PF15430">
    <property type="entry name" value="SVWC"/>
    <property type="match status" value="1"/>
</dbReference>
<dbReference type="EMBL" id="CP012523">
    <property type="protein sequence ID" value="ALC38753.1"/>
    <property type="molecule type" value="Genomic_DNA"/>
</dbReference>
<evidence type="ECO:0000313" key="4">
    <source>
        <dbReference type="EMBL" id="ALC38753.1"/>
    </source>
</evidence>
<proteinExistence type="predicted"/>